<proteinExistence type="predicted"/>
<protein>
    <submittedName>
        <fullName evidence="1">Uncharacterized protein</fullName>
    </submittedName>
</protein>
<gene>
    <name evidence="1" type="ORF">HTAM1171_LOCUS6207</name>
</gene>
<name>A0A7S2HKS6_9STRA</name>
<dbReference type="EMBL" id="HBGV01009997">
    <property type="protein sequence ID" value="CAD9493730.1"/>
    <property type="molecule type" value="Transcribed_RNA"/>
</dbReference>
<sequence>MANKRPYSGYLEGKGKMQNNFCLTDEEILQMKCLNLIEQQIYAFQSMDSKLPAHDDVESMPLYPKIDLPSSMQNEDSKLPAWDDISWVCPHPKTNSTSCMHDEDMFIVPSETVGVGIPLCIPTNVDKTYFTVDNVAVGVVLDMEKKY</sequence>
<accession>A0A7S2HKS6</accession>
<reference evidence="1" key="1">
    <citation type="submission" date="2021-01" db="EMBL/GenBank/DDBJ databases">
        <authorList>
            <person name="Corre E."/>
            <person name="Pelletier E."/>
            <person name="Niang G."/>
            <person name="Scheremetjew M."/>
            <person name="Finn R."/>
            <person name="Kale V."/>
            <person name="Holt S."/>
            <person name="Cochrane G."/>
            <person name="Meng A."/>
            <person name="Brown T."/>
            <person name="Cohen L."/>
        </authorList>
    </citation>
    <scope>NUCLEOTIDE SEQUENCE</scope>
    <source>
        <strain evidence="1">CCMP826</strain>
    </source>
</reference>
<dbReference type="AlphaFoldDB" id="A0A7S2HKS6"/>
<evidence type="ECO:0000313" key="1">
    <source>
        <dbReference type="EMBL" id="CAD9493730.1"/>
    </source>
</evidence>
<organism evidence="1">
    <name type="scientific">Helicotheca tamesis</name>
    <dbReference type="NCBI Taxonomy" id="374047"/>
    <lineage>
        <taxon>Eukaryota</taxon>
        <taxon>Sar</taxon>
        <taxon>Stramenopiles</taxon>
        <taxon>Ochrophyta</taxon>
        <taxon>Bacillariophyta</taxon>
        <taxon>Mediophyceae</taxon>
        <taxon>Lithodesmiophycidae</taxon>
        <taxon>Lithodesmiales</taxon>
        <taxon>Lithodesmiaceae</taxon>
        <taxon>Helicotheca</taxon>
    </lineage>
</organism>